<feature type="non-terminal residue" evidence="2">
    <location>
        <position position="129"/>
    </location>
</feature>
<proteinExistence type="predicted"/>
<dbReference type="Proteomes" id="UP000070598">
    <property type="component" value="Unassembled WGS sequence"/>
</dbReference>
<organism evidence="2 3">
    <name type="scientific">Carbonactinospora thermoautotrophica</name>
    <dbReference type="NCBI Taxonomy" id="1469144"/>
    <lineage>
        <taxon>Bacteria</taxon>
        <taxon>Bacillati</taxon>
        <taxon>Actinomycetota</taxon>
        <taxon>Actinomycetes</taxon>
        <taxon>Kitasatosporales</taxon>
        <taxon>Carbonactinosporaceae</taxon>
        <taxon>Carbonactinospora</taxon>
    </lineage>
</organism>
<accession>A0A132NJH7</accession>
<gene>
    <name evidence="2" type="ORF">TR74_05735</name>
</gene>
<evidence type="ECO:0000256" key="1">
    <source>
        <dbReference type="SAM" id="Phobius"/>
    </source>
</evidence>
<dbReference type="EMBL" id="JYIK01000627">
    <property type="protein sequence ID" value="KWX10087.1"/>
    <property type="molecule type" value="Genomic_DNA"/>
</dbReference>
<feature type="transmembrane region" description="Helical" evidence="1">
    <location>
        <begin position="61"/>
        <end position="85"/>
    </location>
</feature>
<protein>
    <submittedName>
        <fullName evidence="2">Fe-S oxidoreductase</fullName>
    </submittedName>
</protein>
<evidence type="ECO:0000313" key="2">
    <source>
        <dbReference type="EMBL" id="KWX10087.1"/>
    </source>
</evidence>
<dbReference type="AlphaFoldDB" id="A0A132NJH7"/>
<evidence type="ECO:0000313" key="3">
    <source>
        <dbReference type="Proteomes" id="UP000070598"/>
    </source>
</evidence>
<comment type="caution">
    <text evidence="2">The sequence shown here is derived from an EMBL/GenBank/DDBJ whole genome shotgun (WGS) entry which is preliminary data.</text>
</comment>
<reference evidence="3" key="1">
    <citation type="submission" date="2015-02" db="EMBL/GenBank/DDBJ databases">
        <title>Physiological reanalysis, assessment of diazotrophy, and genome sequences of multiple isolates of Streptomyces thermoautotrophicus.</title>
        <authorList>
            <person name="MacKellar D.C."/>
            <person name="Lieber L."/>
            <person name="Norman J."/>
            <person name="Bolger A."/>
            <person name="Tobin C."/>
            <person name="Murray J.W."/>
            <person name="Friesen M."/>
            <person name="Prell J."/>
        </authorList>
    </citation>
    <scope>NUCLEOTIDE SEQUENCE [LARGE SCALE GENOMIC DNA]</scope>
    <source>
        <strain evidence="3">UBT1</strain>
    </source>
</reference>
<keyword evidence="1" id="KW-0812">Transmembrane</keyword>
<name>A0A132NJH7_9ACTN</name>
<keyword evidence="1" id="KW-1133">Transmembrane helix</keyword>
<sequence>MQLAAIIVSLVFTLAGVALVVRTAVLIVSVVRAGQPAVGRTDDPGRRVVTMLRETLGHTRMLRWGLVGAAHWLVFVGFGFLFFTLVTAYGQLFDADFALPVIGHWVPYEIVTEAVAWATLVGIGILIGV</sequence>
<feature type="transmembrane region" description="Helical" evidence="1">
    <location>
        <begin position="105"/>
        <end position="127"/>
    </location>
</feature>
<feature type="transmembrane region" description="Helical" evidence="1">
    <location>
        <begin position="6"/>
        <end position="31"/>
    </location>
</feature>
<keyword evidence="1" id="KW-0472">Membrane</keyword>